<feature type="signal peptide" evidence="8">
    <location>
        <begin position="1"/>
        <end position="18"/>
    </location>
</feature>
<evidence type="ECO:0000256" key="8">
    <source>
        <dbReference type="SAM" id="SignalP"/>
    </source>
</evidence>
<proteinExistence type="inferred from homology"/>
<keyword evidence="5" id="KW-0472">Membrane</keyword>
<keyword evidence="12" id="KW-1185">Reference proteome</keyword>
<dbReference type="Pfam" id="PF05504">
    <property type="entry name" value="Spore_GerAC"/>
    <property type="match status" value="1"/>
</dbReference>
<evidence type="ECO:0000256" key="4">
    <source>
        <dbReference type="ARBA" id="ARBA00022729"/>
    </source>
</evidence>
<feature type="chain" id="PRO_5046908550" evidence="8">
    <location>
        <begin position="19"/>
        <end position="370"/>
    </location>
</feature>
<reference evidence="11 12" key="1">
    <citation type="submission" date="2024-08" db="EMBL/GenBank/DDBJ databases">
        <title>Clostridium lapicellarii sp. nov., and Clostridium renhuaiense sp. nov., two species isolated from the mud in a fermentation cellar used for producing sauce-flavour Chinese liquors.</title>
        <authorList>
            <person name="Yang F."/>
            <person name="Wang H."/>
            <person name="Chen L.Q."/>
            <person name="Zhou N."/>
            <person name="Lu J.J."/>
            <person name="Pu X.X."/>
            <person name="Wan B."/>
            <person name="Wang L."/>
            <person name="Liu S.J."/>
        </authorList>
    </citation>
    <scope>NUCLEOTIDE SEQUENCE [LARGE SCALE GENOMIC DNA]</scope>
    <source>
        <strain evidence="11 12">MT-113</strain>
    </source>
</reference>
<dbReference type="InterPro" id="IPR008844">
    <property type="entry name" value="Spore_GerAC-like"/>
</dbReference>
<evidence type="ECO:0000256" key="5">
    <source>
        <dbReference type="ARBA" id="ARBA00023136"/>
    </source>
</evidence>
<keyword evidence="7" id="KW-0449">Lipoprotein</keyword>
<feature type="domain" description="Spore germination protein N-terminal" evidence="10">
    <location>
        <begin position="21"/>
        <end position="193"/>
    </location>
</feature>
<dbReference type="InterPro" id="IPR038501">
    <property type="entry name" value="Spore_GerAC_C_sf"/>
</dbReference>
<sequence length="370" mass="42421">MKKFLCCLLIICTSFLGGCFNYNDIDKVIFATACIIDVDNQGNPILYVEAFRPQKTVTSSSNSDQRILFRSSKKTMFETIRDINLSSNYKLNYTQTMGIIFTQKAAEYGIKDFLDIFERDQEFVLRANIAVLKGCPDNFLNMKLKGQEYLGIFIHDLIRNIPSSSREVMTSFNDFLNEMHTRAKTSVIPIVQIKQEQLENRLEIGDGAIMVNYKMVDTLRRENALGYNFILDNIKAGSMEVTNPNVPSKYVSLEILKNSTRTKMHYDGEKLVVKKIINTKASISEAQNKMNLNQDSIKLLESNAENNIAFACEDIFKKYREKNLDIFNIAEDFQRRYPRENPDDIFKKSQLKLEVHVTVEGSSTKTNFGG</sequence>
<feature type="domain" description="Spore germination GerAC-like C-terminal" evidence="9">
    <location>
        <begin position="208"/>
        <end position="361"/>
    </location>
</feature>
<protein>
    <submittedName>
        <fullName evidence="11">Ger(X)C family spore germination protein</fullName>
    </submittedName>
</protein>
<organism evidence="11 12">
    <name type="scientific">Clostridium lapidicellarium</name>
    <dbReference type="NCBI Taxonomy" id="3240931"/>
    <lineage>
        <taxon>Bacteria</taxon>
        <taxon>Bacillati</taxon>
        <taxon>Bacillota</taxon>
        <taxon>Clostridia</taxon>
        <taxon>Eubacteriales</taxon>
        <taxon>Clostridiaceae</taxon>
        <taxon>Clostridium</taxon>
    </lineage>
</organism>
<keyword evidence="4 8" id="KW-0732">Signal</keyword>
<evidence type="ECO:0000256" key="2">
    <source>
        <dbReference type="ARBA" id="ARBA00007886"/>
    </source>
</evidence>
<evidence type="ECO:0000313" key="11">
    <source>
        <dbReference type="EMBL" id="MEY8764091.1"/>
    </source>
</evidence>
<name>A0ABV4DYV9_9CLOT</name>
<accession>A0ABV4DYV9</accession>
<dbReference type="Proteomes" id="UP001565220">
    <property type="component" value="Unassembled WGS sequence"/>
</dbReference>
<comment type="similarity">
    <text evidence="2">Belongs to the GerABKC lipoprotein family.</text>
</comment>
<dbReference type="Gene3D" id="3.30.300.210">
    <property type="entry name" value="Nutrient germinant receptor protein C, domain 3"/>
    <property type="match status" value="1"/>
</dbReference>
<dbReference type="Pfam" id="PF25198">
    <property type="entry name" value="Spore_GerAC_N"/>
    <property type="match status" value="1"/>
</dbReference>
<dbReference type="InterPro" id="IPR046953">
    <property type="entry name" value="Spore_GerAC-like_C"/>
</dbReference>
<evidence type="ECO:0000256" key="7">
    <source>
        <dbReference type="ARBA" id="ARBA00023288"/>
    </source>
</evidence>
<dbReference type="NCBIfam" id="TIGR02887">
    <property type="entry name" value="spore_ger_x_C"/>
    <property type="match status" value="1"/>
</dbReference>
<keyword evidence="3" id="KW-0309">Germination</keyword>
<evidence type="ECO:0000256" key="6">
    <source>
        <dbReference type="ARBA" id="ARBA00023139"/>
    </source>
</evidence>
<dbReference type="PANTHER" id="PTHR35789">
    <property type="entry name" value="SPORE GERMINATION PROTEIN B3"/>
    <property type="match status" value="1"/>
</dbReference>
<evidence type="ECO:0000256" key="3">
    <source>
        <dbReference type="ARBA" id="ARBA00022544"/>
    </source>
</evidence>
<dbReference type="EMBL" id="JBGFFE010000015">
    <property type="protein sequence ID" value="MEY8764091.1"/>
    <property type="molecule type" value="Genomic_DNA"/>
</dbReference>
<dbReference type="RefSeq" id="WP_294183015.1">
    <property type="nucleotide sequence ID" value="NZ_JBGFFE010000015.1"/>
</dbReference>
<dbReference type="PANTHER" id="PTHR35789:SF1">
    <property type="entry name" value="SPORE GERMINATION PROTEIN B3"/>
    <property type="match status" value="1"/>
</dbReference>
<evidence type="ECO:0000259" key="10">
    <source>
        <dbReference type="Pfam" id="PF25198"/>
    </source>
</evidence>
<comment type="subcellular location">
    <subcellularLocation>
        <location evidence="1">Membrane</location>
        <topology evidence="1">Lipid-anchor</topology>
    </subcellularLocation>
</comment>
<dbReference type="PROSITE" id="PS51257">
    <property type="entry name" value="PROKAR_LIPOPROTEIN"/>
    <property type="match status" value="1"/>
</dbReference>
<dbReference type="InterPro" id="IPR057336">
    <property type="entry name" value="GerAC_N"/>
</dbReference>
<evidence type="ECO:0000313" key="12">
    <source>
        <dbReference type="Proteomes" id="UP001565220"/>
    </source>
</evidence>
<gene>
    <name evidence="11" type="ORF">AB8S09_10635</name>
</gene>
<keyword evidence="6" id="KW-0564">Palmitate</keyword>
<comment type="caution">
    <text evidence="11">The sequence shown here is derived from an EMBL/GenBank/DDBJ whole genome shotgun (WGS) entry which is preliminary data.</text>
</comment>
<evidence type="ECO:0000256" key="1">
    <source>
        <dbReference type="ARBA" id="ARBA00004635"/>
    </source>
</evidence>
<evidence type="ECO:0000259" key="9">
    <source>
        <dbReference type="Pfam" id="PF05504"/>
    </source>
</evidence>